<name>A0A7S3M977_9STRA</name>
<organism evidence="3">
    <name type="scientific">Spumella elongata</name>
    <dbReference type="NCBI Taxonomy" id="89044"/>
    <lineage>
        <taxon>Eukaryota</taxon>
        <taxon>Sar</taxon>
        <taxon>Stramenopiles</taxon>
        <taxon>Ochrophyta</taxon>
        <taxon>Chrysophyceae</taxon>
        <taxon>Chromulinales</taxon>
        <taxon>Chromulinaceae</taxon>
        <taxon>Spumella</taxon>
    </lineage>
</organism>
<dbReference type="AlphaFoldDB" id="A0A7S3M977"/>
<protein>
    <recommendedName>
        <fullName evidence="2">Lipocalin/cytosolic fatty-acid binding domain-containing protein</fullName>
    </recommendedName>
</protein>
<feature type="region of interest" description="Disordered" evidence="1">
    <location>
        <begin position="157"/>
        <end position="182"/>
    </location>
</feature>
<sequence length="182" mass="19571">MLGLAVPLGMSYLILDVAEDYSYTLVSVPDRSYLWVMMRPTPSEFLPANVKVVDAYPELQRDGFSSSITGSADDKGDLKTAGTERAAETTCASTLSDSVQAAATDGDKALLAAGATNASVQQTKRHYEIQVLQRALAKAEELGFDVQKVLRCPWSLELEKKSGETEQQTSGATESGEKSEAK</sequence>
<evidence type="ECO:0000256" key="1">
    <source>
        <dbReference type="SAM" id="MobiDB-lite"/>
    </source>
</evidence>
<dbReference type="InterPro" id="IPR000566">
    <property type="entry name" value="Lipocln_cytosolic_FA-bd_dom"/>
</dbReference>
<accession>A0A7S3M977</accession>
<proteinExistence type="predicted"/>
<evidence type="ECO:0000259" key="2">
    <source>
        <dbReference type="Pfam" id="PF08212"/>
    </source>
</evidence>
<gene>
    <name evidence="3" type="ORF">SELO1098_LOCUS19523</name>
</gene>
<dbReference type="EMBL" id="HBIC01038117">
    <property type="protein sequence ID" value="CAE0290678.1"/>
    <property type="molecule type" value="Transcribed_RNA"/>
</dbReference>
<dbReference type="Pfam" id="PF08212">
    <property type="entry name" value="Lipocalin_2"/>
    <property type="match status" value="1"/>
</dbReference>
<reference evidence="3" key="1">
    <citation type="submission" date="2021-01" db="EMBL/GenBank/DDBJ databases">
        <authorList>
            <person name="Corre E."/>
            <person name="Pelletier E."/>
            <person name="Niang G."/>
            <person name="Scheremetjew M."/>
            <person name="Finn R."/>
            <person name="Kale V."/>
            <person name="Holt S."/>
            <person name="Cochrane G."/>
            <person name="Meng A."/>
            <person name="Brown T."/>
            <person name="Cohen L."/>
        </authorList>
    </citation>
    <scope>NUCLEOTIDE SEQUENCE</scope>
    <source>
        <strain evidence="3">CCAP 955/1</strain>
    </source>
</reference>
<evidence type="ECO:0000313" key="3">
    <source>
        <dbReference type="EMBL" id="CAE0290678.1"/>
    </source>
</evidence>
<feature type="domain" description="Lipocalin/cytosolic fatty-acid binding" evidence="2">
    <location>
        <begin position="10"/>
        <end position="42"/>
    </location>
</feature>